<dbReference type="GO" id="GO:0045892">
    <property type="term" value="P:negative regulation of DNA-templated transcription"/>
    <property type="evidence" value="ECO:0007669"/>
    <property type="project" value="TreeGrafter"/>
</dbReference>
<dbReference type="OrthoDB" id="6433008at2759"/>
<feature type="region of interest" description="Disordered" evidence="2">
    <location>
        <begin position="531"/>
        <end position="679"/>
    </location>
</feature>
<evidence type="ECO:0000313" key="5">
    <source>
        <dbReference type="Proteomes" id="UP000887116"/>
    </source>
</evidence>
<feature type="compositionally biased region" description="Basic and acidic residues" evidence="2">
    <location>
        <begin position="582"/>
        <end position="623"/>
    </location>
</feature>
<keyword evidence="1" id="KW-0175">Coiled coil</keyword>
<feature type="region of interest" description="Disordered" evidence="2">
    <location>
        <begin position="2626"/>
        <end position="2693"/>
    </location>
</feature>
<feature type="compositionally biased region" description="Basic and acidic residues" evidence="2">
    <location>
        <begin position="2639"/>
        <end position="2654"/>
    </location>
</feature>
<evidence type="ECO:0000313" key="4">
    <source>
        <dbReference type="EMBL" id="GFR13727.1"/>
    </source>
</evidence>
<reference evidence="4" key="1">
    <citation type="submission" date="2020-07" db="EMBL/GenBank/DDBJ databases">
        <title>Multicomponent nature underlies the extraordinary mechanical properties of spider dragline silk.</title>
        <authorList>
            <person name="Kono N."/>
            <person name="Nakamura H."/>
            <person name="Mori M."/>
            <person name="Yoshida Y."/>
            <person name="Ohtoshi R."/>
            <person name="Malay A.D."/>
            <person name="Moran D.A.P."/>
            <person name="Tomita M."/>
            <person name="Numata K."/>
            <person name="Arakawa K."/>
        </authorList>
    </citation>
    <scope>NUCLEOTIDE SEQUENCE</scope>
</reference>
<sequence length="2693" mass="303347">MARYPNTTPLRGILRDTDRNLLQSFQQRTTYDSQQVNSRDKEINYSSVNEANMPIFADVESSIPSSSFKSGIKSQSINADLYAQAMAAKSDLGLLDTTPFSSSLAALQDYGNFKSHSAASQKKLLTSPFQSMVAQNVVPYSPASHSPIDLQNETPLSYKNTNTEKSAAFKSIMDLNLNTVEDEDEFLYGEANLLPDTASFNQGVDFNTQTNSTDAYMSDDELQGIEAPNFRNSLSSVEEKLNNSTWKKASGWDIKDDTVNSSVNINTVKPCEKEPSLFSKQHRVDSEAHCYSPLEQNSNDYNKLSMLFYKSQEKTRQSQYPEASFELLKTTPSESTAFASYANISLSPPNFFTFLSENKNMHVSSSNFLKKQPNNRGAKNGSIYQDKVNYENVSIVDKTKHSYEQEESVDKSISKESVNFPKLLINVEQDRISTRRIVHMSSPSKLENQPSSYNNVRMKNFESVNEVLKSKTIETRRVVCNESKNNTTKIAILDHKDEAYSVNLNNDIHSLETSKKEQISNVVSDKYCVKQGDKSCKQRSPEWHMSPSCGSRGRSPESIRRRSPSHKYRSRDYSPYYRHHDRSPNRSHYDSSRYRPRDHSPRYHSRGSPDRRSPGHSSRSRERSPRRRNRYHSRSGSPKHSSLEKRSYSPQDQSPVQYPSSEKCSRPKGNTSPEPITKNVLKRTRVFVSDELTDKHKSFSPRKIVTSLEEKLGVHTDFFSETVSKNSDEIASKRGKIDDIEGVFQNPLHSSENNMNSVKIISNSSITVPSVNESEIQLDLPEADAGFSTNDKDLNVATTTSWAAITRPPVPISSSSQLNMPNTFQYGISYPQQAIPILPHMYPQYTYGTPSVLPLPDNIIYNPMVPPPLTTTTPFTYPPMPTCALKTMAYKNRCLKEIPMVNSVENINLPKSETTQSQSQEDPPTAKFKNKAKFKRKSVLKKLPKSETAKSQSQEDPLERSQSKSPTAKFKRNVVLNNKASHMQDSIEDNKGLVQRYRKLLEERDIMLKTLRNTSDHTVEIRNLKMDLEKKVKTSRAAADKMLVRTCTTAFEKANEKLNRYIEEAKRLNADVKELQSKISPKLLQNISTSSEKTEKQRENTLVSYFFFDSGDHWCAECNEKFSSIPKAIEHLHQKTHLQYEDPFKIVATEPVKEDMNKRALLEPAKGVEFIKPLCGFYCSLCKESLVNQAYAEKHVKGTDHMINYKNFLMENPVYEEKRAVFKKVASITSVQVKKLKDVKGVSKCLIQENQKLSAEALKKMSDESQEKLLEKLEESNINVKRENQKGGGLKLKLTNEKTNSLETNTIKVPDVKPKQTVVYIGRAPNYKPRTKSNDKNSFLEKKKKAVIEKVEEEYDYDSFYAVSDKTEKQSCSVLQPLDSASLDSKNLDSLPISKIFPKGVEEIQAKDISCEKEPSKTKLDESNSNDKTKQVVCSKKNKTVSAGCLSEAEAKNLDSESASKKSDQPIEHQTNEHFMNEASKNTNNEISISQGDINLSEIELPPKISFPEKNIEIPKAPPEPKRRYSLTEEEEDFLLLGIDKSDMEPIAVPRPPPSALIQNHSDVANLPPFPPPLQVPPPNIVSQVPPPTIAPFVPPPNIISSVPPPNIISSVPPPNIAAQIPPPNIAAQIPPPSIASNSSPPDIVVPTWNFTSEQNHFNPVFFTETSILSHKIYPSVSEQPQTHIPPEDQNTDVIDMEIDDTDEIEFGSDYLIEKEGIPCCVKPSDNVSASKQSAVVPIIEELPASSLSSISLIATESQISPTSANAPIVLEGNEIVKQNPKSATSEQENENDFSEVVIDNSDVDDDRIMLRELLNLLMDAVAAELNDSEKDKAIHNKKAQVSVLPPVETTESYDSRNNQSNSICIDSEREDFERADNPNNFHVQERIVVDDKSDERSNSSLTEKFYNMNWTLTANSSDDQNNNSDGLLNEKLEENASKASPGTVSSKEVEIFNLSQNTTEEMPELTGEILNAVISITNDELNHSFAHTTEFQEPEHSALSIDGISTAQEGNEMDTDIYVEECSINQKLSDCSSNFSNSYCAANERLENAENSNEKLFDSLSSFSNFVDSLKNKELKNESNSTEILNNCSPNFLNYRNGSVVNKDSENEGNSKDICPETVYLKVENTSTNVSLPQNRKEGTEVTDEMQNNSTVPFYSKVTQSSNGAQVNSPQADSTLKNENKEVDDDLEIIAEYDCRHKSQVKGKKRRSIHEIIELDSEPEEMEIKEVKENSQGIPCVNFTCISEINNDQKQTSSFINLYSQRSIIKEQHISAFNEMEALTSTPTTSEIEKAYNTSKRNESFDENPQKSLDNTQEIFLSKETNQIVKDNESFLNLNEKLINKDVTCQEKVIASINEMPHGESSVTHVNTQFEQNHSDNLCFKQENVTSNLCEPENEKSPERILMQNDSPVSSLGPSNNDKKVQHAQNLEISNGDDMHYSNELSLAESSGSSSIVTTYGENVKFVIKKEEENSEEETIRNEIIMHSNFRDSKDRTAAQENRTPGCKNVSSNPLPFIKVEIKSEETAEIFMNETTKIGGYIATPCFPLKMETKEEKNDICMEFFDESMQQNLTHSLDKGFTVVRQKCFQGSTSHFNESKALEMLNDNSQELKREVSVPLLKKYDTDEILSDMSADGPPILSERDESSSQHNRKDPNDSDSVTKAYLFEAYEAEENEQKKKERKNDSDTDEYETED</sequence>
<protein>
    <submittedName>
        <fullName evidence="4">Zinc finger protein 318</fullName>
    </submittedName>
</protein>
<feature type="domain" description="C2H2-type" evidence="3">
    <location>
        <begin position="1115"/>
        <end position="1137"/>
    </location>
</feature>
<feature type="compositionally biased region" description="Basic and acidic residues" evidence="2">
    <location>
        <begin position="2673"/>
        <end position="2684"/>
    </location>
</feature>
<feature type="domain" description="C2H2-type" evidence="3">
    <location>
        <begin position="1179"/>
        <end position="1201"/>
    </location>
</feature>
<feature type="region of interest" description="Disordered" evidence="2">
    <location>
        <begin position="912"/>
        <end position="971"/>
    </location>
</feature>
<feature type="compositionally biased region" description="Polar residues" evidence="2">
    <location>
        <begin position="912"/>
        <end position="922"/>
    </location>
</feature>
<dbReference type="GO" id="GO:0008270">
    <property type="term" value="F:zinc ion binding"/>
    <property type="evidence" value="ECO:0007669"/>
    <property type="project" value="InterPro"/>
</dbReference>
<evidence type="ECO:0000256" key="2">
    <source>
        <dbReference type="SAM" id="MobiDB-lite"/>
    </source>
</evidence>
<gene>
    <name evidence="4" type="primary">Znf318</name>
    <name evidence="4" type="ORF">TNCT_374081</name>
</gene>
<feature type="compositionally biased region" description="Polar residues" evidence="2">
    <location>
        <begin position="648"/>
        <end position="674"/>
    </location>
</feature>
<feature type="coiled-coil region" evidence="1">
    <location>
        <begin position="1255"/>
        <end position="1286"/>
    </location>
</feature>
<dbReference type="Proteomes" id="UP000887116">
    <property type="component" value="Unassembled WGS sequence"/>
</dbReference>
<dbReference type="PANTHER" id="PTHR15577:SF2">
    <property type="entry name" value="ZINC FINGER PROTEIN 318"/>
    <property type="match status" value="1"/>
</dbReference>
<dbReference type="InterPro" id="IPR003604">
    <property type="entry name" value="Matrin/U1-like-C_Znf_C2H2"/>
</dbReference>
<feature type="compositionally biased region" description="Polar residues" evidence="2">
    <location>
        <begin position="2160"/>
        <end position="2176"/>
    </location>
</feature>
<dbReference type="GO" id="GO:0005654">
    <property type="term" value="C:nucleoplasm"/>
    <property type="evidence" value="ECO:0007669"/>
    <property type="project" value="TreeGrafter"/>
</dbReference>
<feature type="compositionally biased region" description="Basic and acidic residues" evidence="2">
    <location>
        <begin position="531"/>
        <end position="542"/>
    </location>
</feature>
<feature type="compositionally biased region" description="Basic and acidic residues" evidence="2">
    <location>
        <begin position="1412"/>
        <end position="1430"/>
    </location>
</feature>
<dbReference type="SMART" id="SM00451">
    <property type="entry name" value="ZnF_U1"/>
    <property type="match status" value="2"/>
</dbReference>
<dbReference type="InterPro" id="IPR055309">
    <property type="entry name" value="Znf318-like"/>
</dbReference>
<dbReference type="PANTHER" id="PTHR15577">
    <property type="entry name" value="ZINC FINGER CONTAINING PROTEIN"/>
    <property type="match status" value="1"/>
</dbReference>
<evidence type="ECO:0000259" key="3">
    <source>
        <dbReference type="PROSITE" id="PS00028"/>
    </source>
</evidence>
<keyword evidence="5" id="KW-1185">Reference proteome</keyword>
<dbReference type="GO" id="GO:0003676">
    <property type="term" value="F:nucleic acid binding"/>
    <property type="evidence" value="ECO:0007669"/>
    <property type="project" value="InterPro"/>
</dbReference>
<name>A0A8X6GYM3_TRICU</name>
<dbReference type="GO" id="GO:0045893">
    <property type="term" value="P:positive regulation of DNA-templated transcription"/>
    <property type="evidence" value="ECO:0007669"/>
    <property type="project" value="TreeGrafter"/>
</dbReference>
<proteinExistence type="predicted"/>
<dbReference type="EMBL" id="BMAO01017156">
    <property type="protein sequence ID" value="GFR13727.1"/>
    <property type="molecule type" value="Genomic_DNA"/>
</dbReference>
<comment type="caution">
    <text evidence="4">The sequence shown here is derived from an EMBL/GenBank/DDBJ whole genome shotgun (WGS) entry which is preliminary data.</text>
</comment>
<feature type="coiled-coil region" evidence="1">
    <location>
        <begin position="1051"/>
        <end position="1078"/>
    </location>
</feature>
<evidence type="ECO:0000256" key="1">
    <source>
        <dbReference type="SAM" id="Coils"/>
    </source>
</evidence>
<feature type="compositionally biased region" description="Basic residues" evidence="2">
    <location>
        <begin position="928"/>
        <end position="943"/>
    </location>
</feature>
<feature type="region of interest" description="Disordered" evidence="2">
    <location>
        <begin position="1451"/>
        <end position="1479"/>
    </location>
</feature>
<feature type="region of interest" description="Disordered" evidence="2">
    <location>
        <begin position="2160"/>
        <end position="2181"/>
    </location>
</feature>
<accession>A0A8X6GYM3</accession>
<feature type="compositionally biased region" description="Basic residues" evidence="2">
    <location>
        <begin position="624"/>
        <end position="633"/>
    </location>
</feature>
<feature type="region of interest" description="Disordered" evidence="2">
    <location>
        <begin position="1412"/>
        <end position="1433"/>
    </location>
</feature>
<dbReference type="PROSITE" id="PS00028">
    <property type="entry name" value="ZINC_FINGER_C2H2_1"/>
    <property type="match status" value="2"/>
</dbReference>
<dbReference type="InterPro" id="IPR013087">
    <property type="entry name" value="Znf_C2H2_type"/>
</dbReference>
<organism evidence="4 5">
    <name type="scientific">Trichonephila clavata</name>
    <name type="common">Joro spider</name>
    <name type="synonym">Nephila clavata</name>
    <dbReference type="NCBI Taxonomy" id="2740835"/>
    <lineage>
        <taxon>Eukaryota</taxon>
        <taxon>Metazoa</taxon>
        <taxon>Ecdysozoa</taxon>
        <taxon>Arthropoda</taxon>
        <taxon>Chelicerata</taxon>
        <taxon>Arachnida</taxon>
        <taxon>Araneae</taxon>
        <taxon>Araneomorphae</taxon>
        <taxon>Entelegynae</taxon>
        <taxon>Araneoidea</taxon>
        <taxon>Nephilidae</taxon>
        <taxon>Trichonephila</taxon>
    </lineage>
</organism>
<feature type="compositionally biased region" description="Basic and acidic residues" evidence="2">
    <location>
        <begin position="1451"/>
        <end position="1476"/>
    </location>
</feature>